<dbReference type="InterPro" id="IPR000997">
    <property type="entry name" value="Cholinesterase"/>
</dbReference>
<proteinExistence type="inferred from homology"/>
<dbReference type="PANTHER" id="PTHR43918:SF15">
    <property type="entry name" value="CARBOXYLIC ESTER HYDROLASE"/>
    <property type="match status" value="1"/>
</dbReference>
<keyword evidence="2" id="KW-0719">Serine esterase</keyword>
<accession>A0A0N4ZGK3</accession>
<dbReference type="GO" id="GO:0005886">
    <property type="term" value="C:plasma membrane"/>
    <property type="evidence" value="ECO:0007669"/>
    <property type="project" value="TreeGrafter"/>
</dbReference>
<protein>
    <submittedName>
        <fullName evidence="7">Acetylcholinesterase</fullName>
    </submittedName>
</protein>
<dbReference type="Proteomes" id="UP000038045">
    <property type="component" value="Unplaced"/>
</dbReference>
<dbReference type="WBParaSite" id="PTRK_0000691100.1">
    <property type="protein sequence ID" value="PTRK_0000691100.1"/>
    <property type="gene ID" value="PTRK_0000691100"/>
</dbReference>
<evidence type="ECO:0000259" key="5">
    <source>
        <dbReference type="Pfam" id="PF00135"/>
    </source>
</evidence>
<reference evidence="7" key="1">
    <citation type="submission" date="2017-02" db="UniProtKB">
        <authorList>
            <consortium name="WormBaseParasite"/>
        </authorList>
    </citation>
    <scope>IDENTIFICATION</scope>
</reference>
<feature type="domain" description="Carboxylesterase type B" evidence="5">
    <location>
        <begin position="142"/>
        <end position="608"/>
    </location>
</feature>
<dbReference type="GO" id="GO:0019695">
    <property type="term" value="P:choline metabolic process"/>
    <property type="evidence" value="ECO:0007669"/>
    <property type="project" value="TreeGrafter"/>
</dbReference>
<dbReference type="STRING" id="131310.A0A0N4ZGK3"/>
<dbReference type="GO" id="GO:0006581">
    <property type="term" value="P:acetylcholine catabolic process"/>
    <property type="evidence" value="ECO:0007669"/>
    <property type="project" value="TreeGrafter"/>
</dbReference>
<evidence type="ECO:0000256" key="2">
    <source>
        <dbReference type="ARBA" id="ARBA00022487"/>
    </source>
</evidence>
<dbReference type="GO" id="GO:0003990">
    <property type="term" value="F:acetylcholinesterase activity"/>
    <property type="evidence" value="ECO:0007669"/>
    <property type="project" value="TreeGrafter"/>
</dbReference>
<dbReference type="PRINTS" id="PR00878">
    <property type="entry name" value="CHOLNESTRASE"/>
</dbReference>
<sequence>MWLLYFLFFIKTAAQVIHIQGENQNQNENHDRRDLDNSFTINESTTGTITIYTNNGPIKGINGTFVGNKYYEWYLGIPYAKPPINELRFKAPQPLGKTFNCTQDLEKFLNDSNLFDRTAQENVTESDRKNYTLDANIYNETHPFVADTFSNSCMQSVDQISFPGFDSLPRNNNMSEDCLRLNIFLGAGANGSVLVFFHGGLNFYQSGSGSLSVYNATALAYKSRSIVVTVNYRLGIFGFGFLGHKSGVEGNMGLLDQQLALKWIYTNIGYFGGDNTKITIFGQGYGAAMATSHLFAEDSYPFFDGIIASSGTIKNLWAVSHPETILNNTLVVANNLTCTNDTTEDKIKCLQEKDAYEILNASLFVRNENQSIFQHPFTPISNDTLFFKGDLNLMIAQNDMKTNVDLVIGKVANESTLFMPFMLDNNKFNCKYDSKVSIYNETNQCYMNNNNLTEISNIVTKILKLPENYSSKIEAIYNVTENSRDQVSRLLSDVMFDCDIIKFALEYVNKTIAENIYFYEYRWNSSINPLPNWMGIVHGSDLELIFGYPYIDSSRYGGKTVSEEKEIKISEKIMMLFGQFANQTNKNEIWKAYNFTSNQALLIGEQFEKLNFNGSELQGLGSIKYETFISDTCNKLYALVDEYMNKTYVEVTTSDENIMNNTLVNSSLIDQTNYTYSKFVDGCDFNNTRVCPPNVTGVIDGKTEL</sequence>
<evidence type="ECO:0000256" key="4">
    <source>
        <dbReference type="ARBA" id="ARBA00023157"/>
    </source>
</evidence>
<dbReference type="Gene3D" id="3.40.50.1820">
    <property type="entry name" value="alpha/beta hydrolase"/>
    <property type="match status" value="1"/>
</dbReference>
<dbReference type="InterPro" id="IPR029058">
    <property type="entry name" value="AB_hydrolase_fold"/>
</dbReference>
<evidence type="ECO:0000313" key="7">
    <source>
        <dbReference type="WBParaSite" id="PTRK_0000691100.1"/>
    </source>
</evidence>
<dbReference type="InterPro" id="IPR050654">
    <property type="entry name" value="AChE-related_enzymes"/>
</dbReference>
<keyword evidence="3" id="KW-0378">Hydrolase</keyword>
<evidence type="ECO:0000313" key="6">
    <source>
        <dbReference type="Proteomes" id="UP000038045"/>
    </source>
</evidence>
<comment type="similarity">
    <text evidence="1">Belongs to the type-B carboxylesterase/lipase family.</text>
</comment>
<feature type="domain" description="Carboxylesterase type B" evidence="5">
    <location>
        <begin position="50"/>
        <end position="121"/>
    </location>
</feature>
<dbReference type="PANTHER" id="PTHR43918">
    <property type="entry name" value="ACETYLCHOLINESTERASE"/>
    <property type="match status" value="1"/>
</dbReference>
<dbReference type="ESTHER" id="parti-a0a0n4zgk3">
    <property type="family name" value="Cholinesterase-like"/>
</dbReference>
<dbReference type="GO" id="GO:0005615">
    <property type="term" value="C:extracellular space"/>
    <property type="evidence" value="ECO:0007669"/>
    <property type="project" value="TreeGrafter"/>
</dbReference>
<evidence type="ECO:0000256" key="3">
    <source>
        <dbReference type="ARBA" id="ARBA00022801"/>
    </source>
</evidence>
<keyword evidence="4" id="KW-1015">Disulfide bond</keyword>
<evidence type="ECO:0000256" key="1">
    <source>
        <dbReference type="ARBA" id="ARBA00005964"/>
    </source>
</evidence>
<dbReference type="Pfam" id="PF00135">
    <property type="entry name" value="COesterase"/>
    <property type="match status" value="2"/>
</dbReference>
<dbReference type="InterPro" id="IPR002018">
    <property type="entry name" value="CarbesteraseB"/>
</dbReference>
<name>A0A0N4ZGK3_PARTI</name>
<keyword evidence="6" id="KW-1185">Reference proteome</keyword>
<organism evidence="6 7">
    <name type="scientific">Parastrongyloides trichosuri</name>
    <name type="common">Possum-specific nematode worm</name>
    <dbReference type="NCBI Taxonomy" id="131310"/>
    <lineage>
        <taxon>Eukaryota</taxon>
        <taxon>Metazoa</taxon>
        <taxon>Ecdysozoa</taxon>
        <taxon>Nematoda</taxon>
        <taxon>Chromadorea</taxon>
        <taxon>Rhabditida</taxon>
        <taxon>Tylenchina</taxon>
        <taxon>Panagrolaimomorpha</taxon>
        <taxon>Strongyloidoidea</taxon>
        <taxon>Strongyloididae</taxon>
        <taxon>Parastrongyloides</taxon>
    </lineage>
</organism>
<dbReference type="SUPFAM" id="SSF53474">
    <property type="entry name" value="alpha/beta-Hydrolases"/>
    <property type="match status" value="1"/>
</dbReference>
<dbReference type="AlphaFoldDB" id="A0A0N4ZGK3"/>